<dbReference type="InterPro" id="IPR036286">
    <property type="entry name" value="LexA/Signal_pep-like_sf"/>
</dbReference>
<dbReference type="PANTHER" id="PTHR33516">
    <property type="entry name" value="LEXA REPRESSOR"/>
    <property type="match status" value="1"/>
</dbReference>
<name>A0A3M6BF88_PSEYM</name>
<dbReference type="InterPro" id="IPR050077">
    <property type="entry name" value="LexA_repressor"/>
</dbReference>
<comment type="caution">
    <text evidence="2">The sequence shown here is derived from an EMBL/GenBank/DDBJ whole genome shotgun (WGS) entry which is preliminary data.</text>
</comment>
<accession>A0A3M6BF88</accession>
<dbReference type="EMBL" id="RBUQ01000299">
    <property type="protein sequence ID" value="RMV30223.1"/>
    <property type="molecule type" value="Genomic_DNA"/>
</dbReference>
<reference evidence="2 3" key="1">
    <citation type="submission" date="2018-08" db="EMBL/GenBank/DDBJ databases">
        <title>Recombination of ecologically and evolutionarily significant loci maintains genetic cohesion in the Pseudomonas syringae species complex.</title>
        <authorList>
            <person name="Dillon M."/>
            <person name="Thakur S."/>
            <person name="Almeida R.N.D."/>
            <person name="Weir B.S."/>
            <person name="Guttman D.S."/>
        </authorList>
    </citation>
    <scope>NUCLEOTIDE SEQUENCE [LARGE SCALE GENOMIC DNA]</scope>
    <source>
        <strain evidence="2 3">ICMP 11281</strain>
    </source>
</reference>
<dbReference type="Pfam" id="PF00717">
    <property type="entry name" value="Peptidase_S24"/>
    <property type="match status" value="1"/>
</dbReference>
<dbReference type="AlphaFoldDB" id="A0A3M6BF88"/>
<gene>
    <name evidence="2" type="ORF">ALP13_200050</name>
</gene>
<sequence length="76" mass="8680">MEGMLILIAPGFDIQSGQYVVAKITDTNEATFKQFYKDSGRSYLRPLNPVFSTIEIDEDWQIIGRVVDAKWPRSVL</sequence>
<evidence type="ECO:0000259" key="1">
    <source>
        <dbReference type="Pfam" id="PF00717"/>
    </source>
</evidence>
<dbReference type="Gene3D" id="2.10.109.10">
    <property type="entry name" value="Umud Fragment, subunit A"/>
    <property type="match status" value="1"/>
</dbReference>
<dbReference type="CDD" id="cd06529">
    <property type="entry name" value="S24_LexA-like"/>
    <property type="match status" value="1"/>
</dbReference>
<dbReference type="InterPro" id="IPR015927">
    <property type="entry name" value="Peptidase_S24_S26A/B/C"/>
</dbReference>
<dbReference type="InterPro" id="IPR039418">
    <property type="entry name" value="LexA-like"/>
</dbReference>
<feature type="domain" description="Peptidase S24/S26A/S26B/S26C" evidence="1">
    <location>
        <begin position="2"/>
        <end position="67"/>
    </location>
</feature>
<protein>
    <recommendedName>
        <fullName evidence="1">Peptidase S24/S26A/S26B/S26C domain-containing protein</fullName>
    </recommendedName>
</protein>
<organism evidence="2 3">
    <name type="scientific">Pseudomonas syringae pv. maculicola</name>
    <dbReference type="NCBI Taxonomy" id="59511"/>
    <lineage>
        <taxon>Bacteria</taxon>
        <taxon>Pseudomonadati</taxon>
        <taxon>Pseudomonadota</taxon>
        <taxon>Gammaproteobacteria</taxon>
        <taxon>Pseudomonadales</taxon>
        <taxon>Pseudomonadaceae</taxon>
        <taxon>Pseudomonas</taxon>
    </lineage>
</organism>
<dbReference type="SUPFAM" id="SSF51306">
    <property type="entry name" value="LexA/Signal peptidase"/>
    <property type="match status" value="1"/>
</dbReference>
<evidence type="ECO:0000313" key="2">
    <source>
        <dbReference type="EMBL" id="RMV30223.1"/>
    </source>
</evidence>
<evidence type="ECO:0000313" key="3">
    <source>
        <dbReference type="Proteomes" id="UP000271631"/>
    </source>
</evidence>
<dbReference type="PANTHER" id="PTHR33516:SF2">
    <property type="entry name" value="LEXA REPRESSOR-RELATED"/>
    <property type="match status" value="1"/>
</dbReference>
<dbReference type="Proteomes" id="UP000271631">
    <property type="component" value="Unassembled WGS sequence"/>
</dbReference>
<proteinExistence type="predicted"/>